<gene>
    <name evidence="1" type="ORF">HAP41_0000002115</name>
</gene>
<organism evidence="1 2">
    <name type="scientific">Bradyrhizobium barranii subsp. apii</name>
    <dbReference type="NCBI Taxonomy" id="2819348"/>
    <lineage>
        <taxon>Bacteria</taxon>
        <taxon>Pseudomonadati</taxon>
        <taxon>Pseudomonadota</taxon>
        <taxon>Alphaproteobacteria</taxon>
        <taxon>Hyphomicrobiales</taxon>
        <taxon>Nitrobacteraceae</taxon>
        <taxon>Bradyrhizobium</taxon>
        <taxon>Bradyrhizobium barranii</taxon>
    </lineage>
</organism>
<dbReference type="Proteomes" id="UP000551709">
    <property type="component" value="Chromosome"/>
</dbReference>
<protein>
    <submittedName>
        <fullName evidence="1">Uncharacterized protein</fullName>
    </submittedName>
</protein>
<sequence length="47" mass="4663">MVAIDPARFTISDADIALILGTAREAAAGPDGADGGSDNRHSLAPGQ</sequence>
<reference evidence="1" key="2">
    <citation type="submission" date="2022-04" db="EMBL/GenBank/DDBJ databases">
        <authorList>
            <person name="Bromfield E.S.P."/>
            <person name="Cloutier S."/>
        </authorList>
    </citation>
    <scope>NUCLEOTIDE SEQUENCE</scope>
    <source>
        <strain evidence="1">1S5</strain>
    </source>
</reference>
<evidence type="ECO:0000313" key="1">
    <source>
        <dbReference type="EMBL" id="UPT87977.1"/>
    </source>
</evidence>
<proteinExistence type="predicted"/>
<dbReference type="RefSeq" id="WP_166061599.1">
    <property type="nucleotide sequence ID" value="NZ_CP096255.1"/>
</dbReference>
<reference evidence="1" key="1">
    <citation type="journal article" date="2017" name="Syst. Appl. Microbiol.">
        <title>Soybeans inoculated with root zone soils of Canadian native legumes harbour diverse and novel Bradyrhizobium spp. that possess agricultural potential.</title>
        <authorList>
            <person name="Bromfield E.S.P."/>
            <person name="Cloutier S."/>
            <person name="Tambong J.T."/>
            <person name="Tran Thi T.V."/>
        </authorList>
    </citation>
    <scope>NUCLEOTIDE SEQUENCE</scope>
    <source>
        <strain evidence="1">1S5</strain>
    </source>
</reference>
<dbReference type="EMBL" id="CP096255">
    <property type="protein sequence ID" value="UPT87977.1"/>
    <property type="molecule type" value="Genomic_DNA"/>
</dbReference>
<name>A0A8T5UV42_9BRAD</name>
<accession>A0A8T5UV42</accession>
<evidence type="ECO:0000313" key="2">
    <source>
        <dbReference type="Proteomes" id="UP000551709"/>
    </source>
</evidence>
<dbReference type="AlphaFoldDB" id="A0A8T5UV42"/>